<keyword evidence="4" id="KW-0676">Redox-active center</keyword>
<dbReference type="SUPFAM" id="SSF48452">
    <property type="entry name" value="TPR-like"/>
    <property type="match status" value="1"/>
</dbReference>
<dbReference type="InterPro" id="IPR013766">
    <property type="entry name" value="Thioredoxin_domain"/>
</dbReference>
<keyword evidence="1" id="KW-0813">Transport</keyword>
<protein>
    <submittedName>
        <fullName evidence="7">Co-chaperone YbbN</fullName>
    </submittedName>
</protein>
<dbReference type="EMBL" id="AP018664">
    <property type="protein sequence ID" value="BBD98661.1"/>
    <property type="molecule type" value="Genomic_DNA"/>
</dbReference>
<dbReference type="PANTHER" id="PTHR45663:SF11">
    <property type="entry name" value="GEO12009P1"/>
    <property type="match status" value="1"/>
</dbReference>
<dbReference type="Gene3D" id="3.40.30.10">
    <property type="entry name" value="Glutaredoxin"/>
    <property type="match status" value="1"/>
</dbReference>
<dbReference type="Pfam" id="PF14561">
    <property type="entry name" value="TPR_20"/>
    <property type="match status" value="1"/>
</dbReference>
<evidence type="ECO:0000259" key="6">
    <source>
        <dbReference type="PROSITE" id="PS51352"/>
    </source>
</evidence>
<dbReference type="PROSITE" id="PS50005">
    <property type="entry name" value="TPR"/>
    <property type="match status" value="1"/>
</dbReference>
<evidence type="ECO:0000256" key="4">
    <source>
        <dbReference type="ARBA" id="ARBA00023284"/>
    </source>
</evidence>
<dbReference type="GO" id="GO:0005829">
    <property type="term" value="C:cytosol"/>
    <property type="evidence" value="ECO:0007669"/>
    <property type="project" value="TreeGrafter"/>
</dbReference>
<dbReference type="InterPro" id="IPR011990">
    <property type="entry name" value="TPR-like_helical_dom_sf"/>
</dbReference>
<dbReference type="RefSeq" id="WP_066700480.1">
    <property type="nucleotide sequence ID" value="NZ_AP018664.1"/>
</dbReference>
<reference evidence="7 8" key="1">
    <citation type="submission" date="2018-05" db="EMBL/GenBank/DDBJ databases">
        <title>Complete Genome Sequence of the Nonylphenol-Degrading Bacterium Sphingobium amiense DSM 16289T.</title>
        <authorList>
            <person name="Ootsuka M."/>
            <person name="Nishizawa T."/>
            <person name="Ohta H."/>
        </authorList>
    </citation>
    <scope>NUCLEOTIDE SEQUENCE [LARGE SCALE GENOMIC DNA]</scope>
    <source>
        <strain evidence="7 8">DSM 16289</strain>
    </source>
</reference>
<dbReference type="PROSITE" id="PS00194">
    <property type="entry name" value="THIOREDOXIN_1"/>
    <property type="match status" value="1"/>
</dbReference>
<sequence>MATLGLSETEKAAVEDFRRDVVEPSRTSLVIVDFWAEWCGPCKQLTPVIEKVCAEYAAKGVKLVKVNVDENGFIASQFRVQSIPTVYAMFQGQPVADLSQARTEGQLKQYLDQLLAQLPIQSDEKALAQEIAPLIAMGEQLLADGEADRALSVFSQIAEMDPDNAEVAAGQARALVALGQLDEAEAALAALPAEAAKHAAVDQARAAIALARDAKPVADLSGIAAKVAADPNDHDARFELAGGLMANGDRDGAAEALLEIVRRDRAWNDGAAKAQLLTIFEAVGLEDPWVAGQRRRLSQILFS</sequence>
<evidence type="ECO:0000256" key="1">
    <source>
        <dbReference type="ARBA" id="ARBA00022448"/>
    </source>
</evidence>
<keyword evidence="3" id="KW-1015">Disulfide bond</keyword>
<gene>
    <name evidence="7" type="ORF">SAMIE_1021620</name>
</gene>
<dbReference type="GO" id="GO:0015035">
    <property type="term" value="F:protein-disulfide reductase activity"/>
    <property type="evidence" value="ECO:0007669"/>
    <property type="project" value="TreeGrafter"/>
</dbReference>
<dbReference type="Proteomes" id="UP000279959">
    <property type="component" value="Chromosome"/>
</dbReference>
<keyword evidence="2" id="KW-0249">Electron transport</keyword>
<dbReference type="KEGG" id="sami:SAMIE_1021620"/>
<dbReference type="Gene3D" id="1.25.40.10">
    <property type="entry name" value="Tetratricopeptide repeat domain"/>
    <property type="match status" value="2"/>
</dbReference>
<evidence type="ECO:0000256" key="5">
    <source>
        <dbReference type="PROSITE-ProRule" id="PRU00339"/>
    </source>
</evidence>
<proteinExistence type="predicted"/>
<dbReference type="CDD" id="cd02956">
    <property type="entry name" value="ybbN"/>
    <property type="match status" value="1"/>
</dbReference>
<feature type="domain" description="Thioredoxin" evidence="6">
    <location>
        <begin position="2"/>
        <end position="116"/>
    </location>
</feature>
<evidence type="ECO:0000313" key="7">
    <source>
        <dbReference type="EMBL" id="BBD98661.1"/>
    </source>
</evidence>
<evidence type="ECO:0000256" key="3">
    <source>
        <dbReference type="ARBA" id="ARBA00023157"/>
    </source>
</evidence>
<accession>A0A494W367</accession>
<organism evidence="7 8">
    <name type="scientific">Sphingobium amiense</name>
    <dbReference type="NCBI Taxonomy" id="135719"/>
    <lineage>
        <taxon>Bacteria</taxon>
        <taxon>Pseudomonadati</taxon>
        <taxon>Pseudomonadota</taxon>
        <taxon>Alphaproteobacteria</taxon>
        <taxon>Sphingomonadales</taxon>
        <taxon>Sphingomonadaceae</taxon>
        <taxon>Sphingobium</taxon>
    </lineage>
</organism>
<evidence type="ECO:0000256" key="2">
    <source>
        <dbReference type="ARBA" id="ARBA00022982"/>
    </source>
</evidence>
<dbReference type="InterPro" id="IPR036249">
    <property type="entry name" value="Thioredoxin-like_sf"/>
</dbReference>
<keyword evidence="5" id="KW-0802">TPR repeat</keyword>
<dbReference type="Pfam" id="PF00085">
    <property type="entry name" value="Thioredoxin"/>
    <property type="match status" value="1"/>
</dbReference>
<dbReference type="PANTHER" id="PTHR45663">
    <property type="entry name" value="GEO12009P1"/>
    <property type="match status" value="1"/>
</dbReference>
<dbReference type="InterPro" id="IPR017937">
    <property type="entry name" value="Thioredoxin_CS"/>
</dbReference>
<dbReference type="AlphaFoldDB" id="A0A494W367"/>
<feature type="repeat" description="TPR" evidence="5">
    <location>
        <begin position="131"/>
        <end position="164"/>
    </location>
</feature>
<dbReference type="PROSITE" id="PS51352">
    <property type="entry name" value="THIOREDOXIN_2"/>
    <property type="match status" value="1"/>
</dbReference>
<name>A0A494W367_9SPHN</name>
<dbReference type="InterPro" id="IPR019734">
    <property type="entry name" value="TPR_rpt"/>
</dbReference>
<dbReference type="GO" id="GO:0006950">
    <property type="term" value="P:response to stress"/>
    <property type="evidence" value="ECO:0007669"/>
    <property type="project" value="UniProtKB-ARBA"/>
</dbReference>
<dbReference type="SUPFAM" id="SSF52833">
    <property type="entry name" value="Thioredoxin-like"/>
    <property type="match status" value="1"/>
</dbReference>
<dbReference type="GO" id="GO:0045454">
    <property type="term" value="P:cell redox homeostasis"/>
    <property type="evidence" value="ECO:0007669"/>
    <property type="project" value="TreeGrafter"/>
</dbReference>
<keyword evidence="8" id="KW-1185">Reference proteome</keyword>
<evidence type="ECO:0000313" key="8">
    <source>
        <dbReference type="Proteomes" id="UP000279959"/>
    </source>
</evidence>
<dbReference type="Pfam" id="PF14559">
    <property type="entry name" value="TPR_19"/>
    <property type="match status" value="1"/>
</dbReference>